<feature type="region of interest" description="Disordered" evidence="9">
    <location>
        <begin position="67"/>
        <end position="96"/>
    </location>
</feature>
<evidence type="ECO:0000256" key="9">
    <source>
        <dbReference type="SAM" id="MobiDB-lite"/>
    </source>
</evidence>
<evidence type="ECO:0000256" key="8">
    <source>
        <dbReference type="ARBA" id="ARBA00023136"/>
    </source>
</evidence>
<dbReference type="OMA" id="KDWKFKH"/>
<dbReference type="Proteomes" id="UP000094527">
    <property type="component" value="Unassembled WGS sequence"/>
</dbReference>
<dbReference type="AlphaFoldDB" id="A0A1D2NGB6"/>
<dbReference type="GO" id="GO:0097345">
    <property type="term" value="P:mitochondrial outer membrane permeabilization"/>
    <property type="evidence" value="ECO:0007669"/>
    <property type="project" value="TreeGrafter"/>
</dbReference>
<dbReference type="GO" id="GO:0042802">
    <property type="term" value="F:identical protein binding"/>
    <property type="evidence" value="ECO:0007669"/>
    <property type="project" value="UniProtKB-ARBA"/>
</dbReference>
<keyword evidence="5" id="KW-0053">Apoptosis</keyword>
<feature type="transmembrane region" description="Helical" evidence="10">
    <location>
        <begin position="155"/>
        <end position="177"/>
    </location>
</feature>
<accession>A0A1D2NGB6</accession>
<evidence type="ECO:0000256" key="2">
    <source>
        <dbReference type="ARBA" id="ARBA00004325"/>
    </source>
</evidence>
<organism evidence="11 12">
    <name type="scientific">Orchesella cincta</name>
    <name type="common">Springtail</name>
    <name type="synonym">Podura cincta</name>
    <dbReference type="NCBI Taxonomy" id="48709"/>
    <lineage>
        <taxon>Eukaryota</taxon>
        <taxon>Metazoa</taxon>
        <taxon>Ecdysozoa</taxon>
        <taxon>Arthropoda</taxon>
        <taxon>Hexapoda</taxon>
        <taxon>Collembola</taxon>
        <taxon>Entomobryomorpha</taxon>
        <taxon>Entomobryoidea</taxon>
        <taxon>Orchesellidae</taxon>
        <taxon>Orchesellinae</taxon>
        <taxon>Orchesella</taxon>
    </lineage>
</organism>
<dbReference type="OrthoDB" id="5857140at2759"/>
<evidence type="ECO:0000256" key="1">
    <source>
        <dbReference type="ARBA" id="ARBA00004167"/>
    </source>
</evidence>
<evidence type="ECO:0000256" key="10">
    <source>
        <dbReference type="SAM" id="Phobius"/>
    </source>
</evidence>
<dbReference type="Pfam" id="PF06553">
    <property type="entry name" value="BNIP3"/>
    <property type="match status" value="1"/>
</dbReference>
<comment type="similarity">
    <text evidence="3">Belongs to the NIP3 family.</text>
</comment>
<proteinExistence type="inferred from homology"/>
<evidence type="ECO:0000256" key="4">
    <source>
        <dbReference type="ARBA" id="ARBA00022692"/>
    </source>
</evidence>
<comment type="caution">
    <text evidence="11">The sequence shown here is derived from an EMBL/GenBank/DDBJ whole genome shotgun (WGS) entry which is preliminary data.</text>
</comment>
<name>A0A1D2NGB6_ORCCI</name>
<evidence type="ECO:0000256" key="7">
    <source>
        <dbReference type="ARBA" id="ARBA00023128"/>
    </source>
</evidence>
<evidence type="ECO:0000256" key="3">
    <source>
        <dbReference type="ARBA" id="ARBA00007710"/>
    </source>
</evidence>
<keyword evidence="8 10" id="KW-0472">Membrane</keyword>
<dbReference type="STRING" id="48709.A0A1D2NGB6"/>
<keyword evidence="12" id="KW-1185">Reference proteome</keyword>
<evidence type="ECO:0000313" key="12">
    <source>
        <dbReference type="Proteomes" id="UP000094527"/>
    </source>
</evidence>
<evidence type="ECO:0000256" key="5">
    <source>
        <dbReference type="ARBA" id="ARBA00022703"/>
    </source>
</evidence>
<keyword evidence="7" id="KW-0496">Mitochondrion</keyword>
<evidence type="ECO:0000313" key="11">
    <source>
        <dbReference type="EMBL" id="ODN04145.1"/>
    </source>
</evidence>
<dbReference type="GO" id="GO:0005741">
    <property type="term" value="C:mitochondrial outer membrane"/>
    <property type="evidence" value="ECO:0007669"/>
    <property type="project" value="TreeGrafter"/>
</dbReference>
<comment type="subcellular location">
    <subcellularLocation>
        <location evidence="1">Membrane</location>
        <topology evidence="1">Single-pass membrane protein</topology>
    </subcellularLocation>
    <subcellularLocation>
        <location evidence="2">Mitochondrion membrane</location>
    </subcellularLocation>
</comment>
<evidence type="ECO:0008006" key="13">
    <source>
        <dbReference type="Google" id="ProtNLM"/>
    </source>
</evidence>
<dbReference type="InterPro" id="IPR010548">
    <property type="entry name" value="BNIP3"/>
</dbReference>
<dbReference type="PANTHER" id="PTHR15186">
    <property type="entry name" value="RE48077P"/>
    <property type="match status" value="1"/>
</dbReference>
<reference evidence="11 12" key="1">
    <citation type="journal article" date="2016" name="Genome Biol. Evol.">
        <title>Gene Family Evolution Reflects Adaptation to Soil Environmental Stressors in the Genome of the Collembolan Orchesella cincta.</title>
        <authorList>
            <person name="Faddeeva-Vakhrusheva A."/>
            <person name="Derks M.F."/>
            <person name="Anvar S.Y."/>
            <person name="Agamennone V."/>
            <person name="Suring W."/>
            <person name="Smit S."/>
            <person name="van Straalen N.M."/>
            <person name="Roelofs D."/>
        </authorList>
    </citation>
    <scope>NUCLEOTIDE SEQUENCE [LARGE SCALE GENOMIC DNA]</scope>
    <source>
        <tissue evidence="11">Mixed pool</tissue>
    </source>
</reference>
<dbReference type="GO" id="GO:0043065">
    <property type="term" value="P:positive regulation of apoptotic process"/>
    <property type="evidence" value="ECO:0007669"/>
    <property type="project" value="InterPro"/>
</dbReference>
<keyword evidence="6 10" id="KW-1133">Transmembrane helix</keyword>
<dbReference type="EMBL" id="LJIJ01000054">
    <property type="protein sequence ID" value="ODN04145.1"/>
    <property type="molecule type" value="Genomic_DNA"/>
</dbReference>
<keyword evidence="4 10" id="KW-0812">Transmembrane</keyword>
<sequence length="190" mass="20996">MSSTPKSIGEESLSESWVDVSLSPGRVTPVAVPTVGLLNGSGQLSSHIGEEYLRLLKEAQRESNYSSSRVSVASSRRDSRCATPKSPPNSPNSELATGDEELKDIYINKESDTVKEWINTYWYPYPTKPKPLRSKAKFSLRNSKCCGRGLFSRDVMFTFFLSNILSLLIGAGIGLWISKKSNVIVQFPVD</sequence>
<gene>
    <name evidence="11" type="ORF">Ocin01_02551</name>
</gene>
<protein>
    <recommendedName>
        <fullName evidence="13">BCL2/adenovirus E1B 19 kDa protein-interacting protein 3</fullName>
    </recommendedName>
</protein>
<evidence type="ECO:0000256" key="6">
    <source>
        <dbReference type="ARBA" id="ARBA00022989"/>
    </source>
</evidence>
<dbReference type="GO" id="GO:0005634">
    <property type="term" value="C:nucleus"/>
    <property type="evidence" value="ECO:0007669"/>
    <property type="project" value="TreeGrafter"/>
</dbReference>
<dbReference type="PANTHER" id="PTHR15186:SF5">
    <property type="entry name" value="BNIP3, ISOFORM A"/>
    <property type="match status" value="1"/>
</dbReference>